<dbReference type="InterPro" id="IPR007110">
    <property type="entry name" value="Ig-like_dom"/>
</dbReference>
<dbReference type="InterPro" id="IPR016187">
    <property type="entry name" value="CTDL_fold"/>
</dbReference>
<dbReference type="EMBL" id="BGPR01012605">
    <property type="protein sequence ID" value="GBN56852.1"/>
    <property type="molecule type" value="Genomic_DNA"/>
</dbReference>
<dbReference type="SUPFAM" id="SSF56436">
    <property type="entry name" value="C-type lectin-like"/>
    <property type="match status" value="1"/>
</dbReference>
<feature type="domain" description="Ig-like" evidence="1">
    <location>
        <begin position="253"/>
        <end position="329"/>
    </location>
</feature>
<evidence type="ECO:0000259" key="1">
    <source>
        <dbReference type="PROSITE" id="PS50835"/>
    </source>
</evidence>
<gene>
    <name evidence="2" type="ORF">AVEN_97728_1</name>
</gene>
<proteinExistence type="predicted"/>
<comment type="caution">
    <text evidence="2">The sequence shown here is derived from an EMBL/GenBank/DDBJ whole genome shotgun (WGS) entry which is preliminary data.</text>
</comment>
<accession>A0A4Y2Q0K2</accession>
<organism evidence="2 3">
    <name type="scientific">Araneus ventricosus</name>
    <name type="common">Orbweaver spider</name>
    <name type="synonym">Epeira ventricosa</name>
    <dbReference type="NCBI Taxonomy" id="182803"/>
    <lineage>
        <taxon>Eukaryota</taxon>
        <taxon>Metazoa</taxon>
        <taxon>Ecdysozoa</taxon>
        <taxon>Arthropoda</taxon>
        <taxon>Chelicerata</taxon>
        <taxon>Arachnida</taxon>
        <taxon>Araneae</taxon>
        <taxon>Araneomorphae</taxon>
        <taxon>Entelegynae</taxon>
        <taxon>Araneoidea</taxon>
        <taxon>Araneidae</taxon>
        <taxon>Araneus</taxon>
    </lineage>
</organism>
<dbReference type="OrthoDB" id="6434904at2759"/>
<name>A0A4Y2Q0K2_ARAVE</name>
<dbReference type="PROSITE" id="PS50835">
    <property type="entry name" value="IG_LIKE"/>
    <property type="match status" value="1"/>
</dbReference>
<evidence type="ECO:0000313" key="3">
    <source>
        <dbReference type="Proteomes" id="UP000499080"/>
    </source>
</evidence>
<sequence>MGLDFVPARTGGMGPEFAHKTLESQFRFSLLTANGAFYVIEVFWVQTVMNVNVNEIILQWLMTDEQYAIYREKSPEDPVSPMLFLRDCRENGDNNSLGWAKGEPVHDCVALDIASGNLITLPCATELAFVCQNTGFPVYPVSGTLACPNNWLFYYHSPMTREKCIRPFSFHPETSFMDQSEACSNIGGTVADTADYTNSYNYFSRLNITGFRVTDGQPCQPKYLEAVVGGTPAKINCSHIVFICEHARRNFSPTVRILPEFSNSLSSANDSLLTCDVSFHGQNATAQDNQLHYIWLRNGIPTGNRGSLLQLNDIQESIRWFSVPGQYRCGIMVEGFEEVYMSPHVMYSYSDVSIYIITLEGNATEMDYKDFSQKDFNLFESFLDSFLLTKSKDLFEDQNEQEWVFQNGWLNGNKAYVKYYLYVKRSDSLISKQLNENEFYQKLKGRLKKEDINFRTDKETPIVSQLLSADTCFEEHVPISETSHHDILLWRATKTKSVSEPMCLNDWRLVTRECKPSLEEGAKWLPFNYSVCTKYQSTIEDSKINCPKGFKLLDKNLCYTAFKDKHTYGAAEDVCRSRSSYVMDLKAINDRLLSELVSKTKERVLQPQPLD</sequence>
<dbReference type="AlphaFoldDB" id="A0A4Y2Q0K2"/>
<evidence type="ECO:0000313" key="2">
    <source>
        <dbReference type="EMBL" id="GBN56852.1"/>
    </source>
</evidence>
<keyword evidence="3" id="KW-1185">Reference proteome</keyword>
<reference evidence="2 3" key="1">
    <citation type="journal article" date="2019" name="Sci. Rep.">
        <title>Orb-weaving spider Araneus ventricosus genome elucidates the spidroin gene catalogue.</title>
        <authorList>
            <person name="Kono N."/>
            <person name="Nakamura H."/>
            <person name="Ohtoshi R."/>
            <person name="Moran D.A.P."/>
            <person name="Shinohara A."/>
            <person name="Yoshida Y."/>
            <person name="Fujiwara M."/>
            <person name="Mori M."/>
            <person name="Tomita M."/>
            <person name="Arakawa K."/>
        </authorList>
    </citation>
    <scope>NUCLEOTIDE SEQUENCE [LARGE SCALE GENOMIC DNA]</scope>
</reference>
<protein>
    <recommendedName>
        <fullName evidence="1">Ig-like domain-containing protein</fullName>
    </recommendedName>
</protein>
<dbReference type="Proteomes" id="UP000499080">
    <property type="component" value="Unassembled WGS sequence"/>
</dbReference>